<feature type="transmembrane region" description="Helical" evidence="6">
    <location>
        <begin position="187"/>
        <end position="206"/>
    </location>
</feature>
<comment type="caution">
    <text evidence="7">The sequence shown here is derived from an EMBL/GenBank/DDBJ whole genome shotgun (WGS) entry which is preliminary data.</text>
</comment>
<feature type="transmembrane region" description="Helical" evidence="6">
    <location>
        <begin position="311"/>
        <end position="332"/>
    </location>
</feature>
<dbReference type="PANTHER" id="PTHR30250">
    <property type="entry name" value="PST FAMILY PREDICTED COLANIC ACID TRANSPORTER"/>
    <property type="match status" value="1"/>
</dbReference>
<feature type="transmembrane region" description="Helical" evidence="6">
    <location>
        <begin position="459"/>
        <end position="482"/>
    </location>
</feature>
<dbReference type="EMBL" id="JBHSDU010000003">
    <property type="protein sequence ID" value="MFC4308907.1"/>
    <property type="molecule type" value="Genomic_DNA"/>
</dbReference>
<feature type="transmembrane region" description="Helical" evidence="6">
    <location>
        <begin position="338"/>
        <end position="355"/>
    </location>
</feature>
<dbReference type="Pfam" id="PF13440">
    <property type="entry name" value="Polysacc_synt_3"/>
    <property type="match status" value="1"/>
</dbReference>
<evidence type="ECO:0000256" key="6">
    <source>
        <dbReference type="SAM" id="Phobius"/>
    </source>
</evidence>
<feature type="transmembrane region" description="Helical" evidence="6">
    <location>
        <begin position="433"/>
        <end position="453"/>
    </location>
</feature>
<comment type="subcellular location">
    <subcellularLocation>
        <location evidence="1">Cell membrane</location>
        <topology evidence="1">Multi-pass membrane protein</topology>
    </subcellularLocation>
</comment>
<feature type="transmembrane region" description="Helical" evidence="6">
    <location>
        <begin position="98"/>
        <end position="121"/>
    </location>
</feature>
<keyword evidence="4 6" id="KW-1133">Transmembrane helix</keyword>
<gene>
    <name evidence="7" type="ORF">ACFPN2_07420</name>
</gene>
<name>A0ABV8SPY7_9GAMM</name>
<feature type="transmembrane region" description="Helical" evidence="6">
    <location>
        <begin position="21"/>
        <end position="42"/>
    </location>
</feature>
<keyword evidence="3 6" id="KW-0812">Transmembrane</keyword>
<sequence length="501" mass="55476">MPRARRRRNFHLRRRSRVIAGLVSRTAIISITRFMNQGLVVISPILLVRLLTVEEFGRYREFLLYAGLLTTICAFGINNSLLYFIPSRPESVRQMVRQAVTMTFGTSVTVVGGTLLADFFSNGAILGGLELPVAIYVLLFVNLDFWEFYWLSQKRPVPVFAYTTGRLIARILVVVTAASIWRDVMPIVWSLIGLETIRITGSFIAWRRARGSITQTIEESCWREQFNYCWPVGLALILVTLNKSLGNLFVTKTLGVVALAHYAIGTHIQPVIGVLRNSISDAVLPELAALKSAKGEAALGLWRRSTVVSMILLTAAGVVLFEFAHTFVVTLFSPSYEPAVVIFQIYLLVLVREVFDFGVALRAVNRTAPIVTSSLFAIILNLSLLVTIMPIWGLPAAALAFVISRWTEGLVLSRSTMRAYNIPLKDLARWTDLGKVALAALLSSVVFIGSFWIDYFGLVGVVLGSAVFMALFLALLVVFRVPEVAAMVGRLRKSETVPAKS</sequence>
<protein>
    <submittedName>
        <fullName evidence="7">Lipopolysaccharide biosynthesis protein</fullName>
    </submittedName>
</protein>
<evidence type="ECO:0000313" key="7">
    <source>
        <dbReference type="EMBL" id="MFC4308907.1"/>
    </source>
</evidence>
<keyword evidence="2" id="KW-1003">Cell membrane</keyword>
<organism evidence="7 8">
    <name type="scientific">Steroidobacter flavus</name>
    <dbReference type="NCBI Taxonomy" id="1842136"/>
    <lineage>
        <taxon>Bacteria</taxon>
        <taxon>Pseudomonadati</taxon>
        <taxon>Pseudomonadota</taxon>
        <taxon>Gammaproteobacteria</taxon>
        <taxon>Steroidobacterales</taxon>
        <taxon>Steroidobacteraceae</taxon>
        <taxon>Steroidobacter</taxon>
    </lineage>
</organism>
<reference evidence="8" key="1">
    <citation type="journal article" date="2019" name="Int. J. Syst. Evol. Microbiol.">
        <title>The Global Catalogue of Microorganisms (GCM) 10K type strain sequencing project: providing services to taxonomists for standard genome sequencing and annotation.</title>
        <authorList>
            <consortium name="The Broad Institute Genomics Platform"/>
            <consortium name="The Broad Institute Genome Sequencing Center for Infectious Disease"/>
            <person name="Wu L."/>
            <person name="Ma J."/>
        </authorList>
    </citation>
    <scope>NUCLEOTIDE SEQUENCE [LARGE SCALE GENOMIC DNA]</scope>
    <source>
        <strain evidence="8">CGMCC 1.10759</strain>
    </source>
</reference>
<dbReference type="RefSeq" id="WP_380595979.1">
    <property type="nucleotide sequence ID" value="NZ_JBHSDU010000003.1"/>
</dbReference>
<feature type="transmembrane region" description="Helical" evidence="6">
    <location>
        <begin position="62"/>
        <end position="86"/>
    </location>
</feature>
<dbReference type="InterPro" id="IPR050833">
    <property type="entry name" value="Poly_Biosynth_Transport"/>
</dbReference>
<feature type="transmembrane region" description="Helical" evidence="6">
    <location>
        <begin position="133"/>
        <end position="152"/>
    </location>
</feature>
<keyword evidence="8" id="KW-1185">Reference proteome</keyword>
<evidence type="ECO:0000256" key="3">
    <source>
        <dbReference type="ARBA" id="ARBA00022692"/>
    </source>
</evidence>
<accession>A0ABV8SPY7</accession>
<dbReference type="Proteomes" id="UP001595904">
    <property type="component" value="Unassembled WGS sequence"/>
</dbReference>
<feature type="transmembrane region" description="Helical" evidence="6">
    <location>
        <begin position="159"/>
        <end position="181"/>
    </location>
</feature>
<evidence type="ECO:0000256" key="5">
    <source>
        <dbReference type="ARBA" id="ARBA00023136"/>
    </source>
</evidence>
<evidence type="ECO:0000256" key="1">
    <source>
        <dbReference type="ARBA" id="ARBA00004651"/>
    </source>
</evidence>
<evidence type="ECO:0000256" key="4">
    <source>
        <dbReference type="ARBA" id="ARBA00022989"/>
    </source>
</evidence>
<evidence type="ECO:0000313" key="8">
    <source>
        <dbReference type="Proteomes" id="UP001595904"/>
    </source>
</evidence>
<keyword evidence="5 6" id="KW-0472">Membrane</keyword>
<feature type="transmembrane region" description="Helical" evidence="6">
    <location>
        <begin position="367"/>
        <end position="386"/>
    </location>
</feature>
<dbReference type="PANTHER" id="PTHR30250:SF11">
    <property type="entry name" value="O-ANTIGEN TRANSPORTER-RELATED"/>
    <property type="match status" value="1"/>
</dbReference>
<proteinExistence type="predicted"/>
<evidence type="ECO:0000256" key="2">
    <source>
        <dbReference type="ARBA" id="ARBA00022475"/>
    </source>
</evidence>